<evidence type="ECO:0000313" key="2">
    <source>
        <dbReference type="Proteomes" id="UP000036681"/>
    </source>
</evidence>
<evidence type="ECO:0000313" key="3">
    <source>
        <dbReference type="WBParaSite" id="ALUE_0000146101-mRNA-1"/>
    </source>
</evidence>
<name>A0A0M3HIW6_ASCLU</name>
<dbReference type="Proteomes" id="UP000036681">
    <property type="component" value="Unplaced"/>
</dbReference>
<keyword evidence="1" id="KW-0472">Membrane</keyword>
<feature type="transmembrane region" description="Helical" evidence="1">
    <location>
        <begin position="21"/>
        <end position="41"/>
    </location>
</feature>
<keyword evidence="1" id="KW-0812">Transmembrane</keyword>
<evidence type="ECO:0000256" key="1">
    <source>
        <dbReference type="SAM" id="Phobius"/>
    </source>
</evidence>
<keyword evidence="1" id="KW-1133">Transmembrane helix</keyword>
<dbReference type="AlphaFoldDB" id="A0A0M3HIW6"/>
<organism evidence="2 3">
    <name type="scientific">Ascaris lumbricoides</name>
    <name type="common">Giant roundworm</name>
    <dbReference type="NCBI Taxonomy" id="6252"/>
    <lineage>
        <taxon>Eukaryota</taxon>
        <taxon>Metazoa</taxon>
        <taxon>Ecdysozoa</taxon>
        <taxon>Nematoda</taxon>
        <taxon>Chromadorea</taxon>
        <taxon>Rhabditida</taxon>
        <taxon>Spirurina</taxon>
        <taxon>Ascaridomorpha</taxon>
        <taxon>Ascaridoidea</taxon>
        <taxon>Ascarididae</taxon>
        <taxon>Ascaris</taxon>
    </lineage>
</organism>
<dbReference type="WBParaSite" id="ALUE_0000146101-mRNA-1">
    <property type="protein sequence ID" value="ALUE_0000146101-mRNA-1"/>
    <property type="gene ID" value="ALUE_0000146101"/>
</dbReference>
<sequence length="44" mass="5361">MALSRFIVIAYKKFYNLFQKSKKFIIILIIWSFTIGKQLLFPYK</sequence>
<proteinExistence type="predicted"/>
<keyword evidence="2" id="KW-1185">Reference proteome</keyword>
<protein>
    <submittedName>
        <fullName evidence="3">Uncharacterized protein</fullName>
    </submittedName>
</protein>
<accession>A0A0M3HIW6</accession>
<reference evidence="3" key="1">
    <citation type="submission" date="2017-02" db="UniProtKB">
        <authorList>
            <consortium name="WormBaseParasite"/>
        </authorList>
    </citation>
    <scope>IDENTIFICATION</scope>
</reference>